<feature type="region of interest" description="Disordered" evidence="1">
    <location>
        <begin position="130"/>
        <end position="155"/>
    </location>
</feature>
<sequence>MAPAAVCIARARKKSEIADEWAALAKDDAVPDELDPDLQQSVNEVVNKGLRYMLKGETSRLYEYRDELSKFGQYFSDRNNVAGATFIYTVYKMTEHILPEQMVNLEGIYLTAFEKMFALLEDSGWQLQKEPKEGEELELDEEPSEEELSALRYTA</sequence>
<accession>A0ABP1G9E5</accession>
<evidence type="ECO:0000256" key="1">
    <source>
        <dbReference type="SAM" id="MobiDB-lite"/>
    </source>
</evidence>
<evidence type="ECO:0000313" key="3">
    <source>
        <dbReference type="Proteomes" id="UP001497392"/>
    </source>
</evidence>
<organism evidence="2 3">
    <name type="scientific">Coccomyxa viridis</name>
    <dbReference type="NCBI Taxonomy" id="1274662"/>
    <lineage>
        <taxon>Eukaryota</taxon>
        <taxon>Viridiplantae</taxon>
        <taxon>Chlorophyta</taxon>
        <taxon>core chlorophytes</taxon>
        <taxon>Trebouxiophyceae</taxon>
        <taxon>Trebouxiophyceae incertae sedis</taxon>
        <taxon>Coccomyxaceae</taxon>
        <taxon>Coccomyxa</taxon>
    </lineage>
</organism>
<feature type="compositionally biased region" description="Acidic residues" evidence="1">
    <location>
        <begin position="135"/>
        <end position="148"/>
    </location>
</feature>
<protein>
    <submittedName>
        <fullName evidence="2">G10954 protein</fullName>
    </submittedName>
</protein>
<dbReference type="Proteomes" id="UP001497392">
    <property type="component" value="Unassembled WGS sequence"/>
</dbReference>
<comment type="caution">
    <text evidence="2">The sequence shown here is derived from an EMBL/GenBank/DDBJ whole genome shotgun (WGS) entry which is preliminary data.</text>
</comment>
<reference evidence="2 3" key="1">
    <citation type="submission" date="2024-06" db="EMBL/GenBank/DDBJ databases">
        <authorList>
            <person name="Kraege A."/>
            <person name="Thomma B."/>
        </authorList>
    </citation>
    <scope>NUCLEOTIDE SEQUENCE [LARGE SCALE GENOMIC DNA]</scope>
</reference>
<name>A0ABP1G9E5_9CHLO</name>
<dbReference type="EMBL" id="CAXHTA020000017">
    <property type="protein sequence ID" value="CAL5227910.1"/>
    <property type="molecule type" value="Genomic_DNA"/>
</dbReference>
<proteinExistence type="predicted"/>
<evidence type="ECO:0000313" key="2">
    <source>
        <dbReference type="EMBL" id="CAL5227910.1"/>
    </source>
</evidence>
<keyword evidence="3" id="KW-1185">Reference proteome</keyword>
<gene>
    <name evidence="2" type="primary">g10954</name>
    <name evidence="2" type="ORF">VP750_LOCUS9816</name>
</gene>